<gene>
    <name evidence="1" type="ORF">BV22DRAFT_1130704</name>
</gene>
<keyword evidence="2" id="KW-1185">Reference proteome</keyword>
<sequence length="145" mass="15917">MASSAPSNSVLAIASTAFLPPVGSVACQPLSSDQPWPYRFQTGDVAWAKGGNGKWRRATLLDDGSVDNYDGCIVPVFSARWRNDGLSIRGTFSPLAGDIKPDTEVIRRLLRDEEVVIQGEEDQIYLRTSDIDSWGDETTQRLSKL</sequence>
<dbReference type="EMBL" id="MU266454">
    <property type="protein sequence ID" value="KAH7923383.1"/>
    <property type="molecule type" value="Genomic_DNA"/>
</dbReference>
<evidence type="ECO:0000313" key="1">
    <source>
        <dbReference type="EMBL" id="KAH7923383.1"/>
    </source>
</evidence>
<evidence type="ECO:0000313" key="2">
    <source>
        <dbReference type="Proteomes" id="UP000790709"/>
    </source>
</evidence>
<protein>
    <submittedName>
        <fullName evidence="1">Uncharacterized protein</fullName>
    </submittedName>
</protein>
<proteinExistence type="predicted"/>
<dbReference type="Proteomes" id="UP000790709">
    <property type="component" value="Unassembled WGS sequence"/>
</dbReference>
<comment type="caution">
    <text evidence="1">The sequence shown here is derived from an EMBL/GenBank/DDBJ whole genome shotgun (WGS) entry which is preliminary data.</text>
</comment>
<name>A0ACB8BEW1_9AGAM</name>
<reference evidence="1" key="1">
    <citation type="journal article" date="2021" name="New Phytol.">
        <title>Evolutionary innovations through gain and loss of genes in the ectomycorrhizal Boletales.</title>
        <authorList>
            <person name="Wu G."/>
            <person name="Miyauchi S."/>
            <person name="Morin E."/>
            <person name="Kuo A."/>
            <person name="Drula E."/>
            <person name="Varga T."/>
            <person name="Kohler A."/>
            <person name="Feng B."/>
            <person name="Cao Y."/>
            <person name="Lipzen A."/>
            <person name="Daum C."/>
            <person name="Hundley H."/>
            <person name="Pangilinan J."/>
            <person name="Johnson J."/>
            <person name="Barry K."/>
            <person name="LaButti K."/>
            <person name="Ng V."/>
            <person name="Ahrendt S."/>
            <person name="Min B."/>
            <person name="Choi I.G."/>
            <person name="Park H."/>
            <person name="Plett J.M."/>
            <person name="Magnuson J."/>
            <person name="Spatafora J.W."/>
            <person name="Nagy L.G."/>
            <person name="Henrissat B."/>
            <person name="Grigoriev I.V."/>
            <person name="Yang Z.L."/>
            <person name="Xu J."/>
            <person name="Martin F.M."/>
        </authorList>
    </citation>
    <scope>NUCLEOTIDE SEQUENCE</scope>
    <source>
        <strain evidence="1">KUC20120723A-06</strain>
    </source>
</reference>
<accession>A0ACB8BEW1</accession>
<organism evidence="1 2">
    <name type="scientific">Leucogyrophana mollusca</name>
    <dbReference type="NCBI Taxonomy" id="85980"/>
    <lineage>
        <taxon>Eukaryota</taxon>
        <taxon>Fungi</taxon>
        <taxon>Dikarya</taxon>
        <taxon>Basidiomycota</taxon>
        <taxon>Agaricomycotina</taxon>
        <taxon>Agaricomycetes</taxon>
        <taxon>Agaricomycetidae</taxon>
        <taxon>Boletales</taxon>
        <taxon>Boletales incertae sedis</taxon>
        <taxon>Leucogyrophana</taxon>
    </lineage>
</organism>